<evidence type="ECO:0000313" key="3">
    <source>
        <dbReference type="Proteomes" id="UP001501231"/>
    </source>
</evidence>
<proteinExistence type="predicted"/>
<evidence type="ECO:0008006" key="4">
    <source>
        <dbReference type="Google" id="ProtNLM"/>
    </source>
</evidence>
<dbReference type="RefSeq" id="WP_344596477.1">
    <property type="nucleotide sequence ID" value="NZ_BAAARW010000038.1"/>
</dbReference>
<dbReference type="SUPFAM" id="SSF58113">
    <property type="entry name" value="Apolipoprotein A-I"/>
    <property type="match status" value="1"/>
</dbReference>
<dbReference type="Gene3D" id="1.20.120.20">
    <property type="entry name" value="Apolipoprotein"/>
    <property type="match status" value="1"/>
</dbReference>
<evidence type="ECO:0000313" key="2">
    <source>
        <dbReference type="EMBL" id="GAA2450502.1"/>
    </source>
</evidence>
<name>A0ABN3K9K2_9ACTN</name>
<keyword evidence="3" id="KW-1185">Reference proteome</keyword>
<gene>
    <name evidence="2" type="ORF">GCM10010191_80570</name>
</gene>
<evidence type="ECO:0000256" key="1">
    <source>
        <dbReference type="SAM" id="Coils"/>
    </source>
</evidence>
<organism evidence="2 3">
    <name type="scientific">Actinomadura vinacea</name>
    <dbReference type="NCBI Taxonomy" id="115336"/>
    <lineage>
        <taxon>Bacteria</taxon>
        <taxon>Bacillati</taxon>
        <taxon>Actinomycetota</taxon>
        <taxon>Actinomycetes</taxon>
        <taxon>Streptosporangiales</taxon>
        <taxon>Thermomonosporaceae</taxon>
        <taxon>Actinomadura</taxon>
    </lineage>
</organism>
<keyword evidence="1" id="KW-0175">Coiled coil</keyword>
<sequence>METNHNFLQTGGQPVSDRMRELLARAAQDHVYEQRSQGQILDEIRQRLEGMEWLLREVREGGLGGLTGQLDGVRGQVEELFGRPPEWAEGLAEHIESVGERVKPVSELPALWADVGVVAENVDEGLTRIQTMIDTSREVTDAAQRADRRLDEVAKRLDRLQGSMEAASVRFNRLDKSLAEMGHRAELLEHSINGVTTRVDQSLGEMAERVEQGLEAVNGRVEGVGGRLDGLDGRLEGLSGKLDGRLDSLHTMITELVQRPVYDQGHRFDALEKRLADAVDPLIDELRARPDRAEIEATMEQLAKTAHEEFTRQADDVSRRIDDIEAGVVKQVGVIHDDVNRRVGVVQDEVGRRAETVQEAVTKQVTTVHEDVLKRLSTLEETMLALAEALLRPRRDGKD</sequence>
<protein>
    <recommendedName>
        <fullName evidence="4">t-SNARE coiled-coil homology domain-containing protein</fullName>
    </recommendedName>
</protein>
<comment type="caution">
    <text evidence="2">The sequence shown here is derived from an EMBL/GenBank/DDBJ whole genome shotgun (WGS) entry which is preliminary data.</text>
</comment>
<feature type="coiled-coil region" evidence="1">
    <location>
        <begin position="143"/>
        <end position="170"/>
    </location>
</feature>
<accession>A0ABN3K9K2</accession>
<dbReference type="EMBL" id="BAAARW010000038">
    <property type="protein sequence ID" value="GAA2450502.1"/>
    <property type="molecule type" value="Genomic_DNA"/>
</dbReference>
<reference evidence="2 3" key="1">
    <citation type="journal article" date="2019" name="Int. J. Syst. Evol. Microbiol.">
        <title>The Global Catalogue of Microorganisms (GCM) 10K type strain sequencing project: providing services to taxonomists for standard genome sequencing and annotation.</title>
        <authorList>
            <consortium name="The Broad Institute Genomics Platform"/>
            <consortium name="The Broad Institute Genome Sequencing Center for Infectious Disease"/>
            <person name="Wu L."/>
            <person name="Ma J."/>
        </authorList>
    </citation>
    <scope>NUCLEOTIDE SEQUENCE [LARGE SCALE GENOMIC DNA]</scope>
    <source>
        <strain evidence="2 3">JCM 3325</strain>
    </source>
</reference>
<dbReference type="Proteomes" id="UP001501231">
    <property type="component" value="Unassembled WGS sequence"/>
</dbReference>